<dbReference type="RefSeq" id="WP_120950470.1">
    <property type="nucleotide sequence ID" value="NZ_RBIR01000001.1"/>
</dbReference>
<evidence type="ECO:0000313" key="2">
    <source>
        <dbReference type="EMBL" id="RKR30414.1"/>
    </source>
</evidence>
<dbReference type="AlphaFoldDB" id="A0A495FMF1"/>
<feature type="domain" description="DUF6457" evidence="1">
    <location>
        <begin position="7"/>
        <end position="89"/>
    </location>
</feature>
<dbReference type="OrthoDB" id="5119112at2"/>
<dbReference type="EMBL" id="RBIR01000001">
    <property type="protein sequence ID" value="RKR30414.1"/>
    <property type="molecule type" value="Genomic_DNA"/>
</dbReference>
<accession>A0A495FMF1</accession>
<sequence length="105" mass="11194">MTLSRDEDSSLRHWSSRLIQALQILDLEVDHDKIVQVAEESVKAVGPHADAISAFIVGYAAGTASTNGRKGTQEAVHAASNKVIELCEHGESGGPDEGGWSKRAQ</sequence>
<dbReference type="Proteomes" id="UP000276055">
    <property type="component" value="Unassembled WGS sequence"/>
</dbReference>
<dbReference type="Pfam" id="PF20058">
    <property type="entry name" value="DUF6457"/>
    <property type="match status" value="1"/>
</dbReference>
<organism evidence="2 3">
    <name type="scientific">Arthrobacter oryzae</name>
    <dbReference type="NCBI Taxonomy" id="409290"/>
    <lineage>
        <taxon>Bacteria</taxon>
        <taxon>Bacillati</taxon>
        <taxon>Actinomycetota</taxon>
        <taxon>Actinomycetes</taxon>
        <taxon>Micrococcales</taxon>
        <taxon>Micrococcaceae</taxon>
        <taxon>Arthrobacter</taxon>
    </lineage>
</organism>
<evidence type="ECO:0000259" key="1">
    <source>
        <dbReference type="Pfam" id="PF20058"/>
    </source>
</evidence>
<comment type="caution">
    <text evidence="2">The sequence shown here is derived from an EMBL/GenBank/DDBJ whole genome shotgun (WGS) entry which is preliminary data.</text>
</comment>
<gene>
    <name evidence="2" type="ORF">C8D78_0739</name>
</gene>
<dbReference type="InterPro" id="IPR045598">
    <property type="entry name" value="DUF6457"/>
</dbReference>
<reference evidence="2 3" key="1">
    <citation type="submission" date="2018-10" db="EMBL/GenBank/DDBJ databases">
        <title>Genomic Encyclopedia of Type Strains, Phase IV (KMG-IV): sequencing the most valuable type-strain genomes for metagenomic binning, comparative biology and taxonomic classification.</title>
        <authorList>
            <person name="Goeker M."/>
        </authorList>
    </citation>
    <scope>NUCLEOTIDE SEQUENCE [LARGE SCALE GENOMIC DNA]</scope>
    <source>
        <strain evidence="2 3">DSM 25586</strain>
    </source>
</reference>
<name>A0A495FMF1_9MICC</name>
<evidence type="ECO:0000313" key="3">
    <source>
        <dbReference type="Proteomes" id="UP000276055"/>
    </source>
</evidence>
<protein>
    <recommendedName>
        <fullName evidence="1">DUF6457 domain-containing protein</fullName>
    </recommendedName>
</protein>
<proteinExistence type="predicted"/>